<evidence type="ECO:0000313" key="2">
    <source>
        <dbReference type="EMBL" id="AIQ14281.1"/>
    </source>
</evidence>
<accession>A0A089HQI6</accession>
<name>A0A089HQI6_PAEDU</name>
<dbReference type="Proteomes" id="UP000029409">
    <property type="component" value="Chromosome"/>
</dbReference>
<dbReference type="STRING" id="44251.PDUR_22015"/>
<evidence type="ECO:0000313" key="3">
    <source>
        <dbReference type="Proteomes" id="UP000029409"/>
    </source>
</evidence>
<evidence type="ECO:0000256" key="1">
    <source>
        <dbReference type="SAM" id="Phobius"/>
    </source>
</evidence>
<feature type="transmembrane region" description="Helical" evidence="1">
    <location>
        <begin position="42"/>
        <end position="64"/>
    </location>
</feature>
<organism evidence="2 3">
    <name type="scientific">Paenibacillus durus</name>
    <name type="common">Paenibacillus azotofixans</name>
    <dbReference type="NCBI Taxonomy" id="44251"/>
    <lineage>
        <taxon>Bacteria</taxon>
        <taxon>Bacillati</taxon>
        <taxon>Bacillota</taxon>
        <taxon>Bacilli</taxon>
        <taxon>Bacillales</taxon>
        <taxon>Paenibacillaceae</taxon>
        <taxon>Paenibacillus</taxon>
    </lineage>
</organism>
<keyword evidence="1" id="KW-1133">Transmembrane helix</keyword>
<protein>
    <submittedName>
        <fullName evidence="2">Uncharacterized protein</fullName>
    </submittedName>
</protein>
<dbReference type="OrthoDB" id="2679444at2"/>
<keyword evidence="1" id="KW-0812">Transmembrane</keyword>
<sequence>MAQLFEVLYWFAMVGSSVVLAATTMLVCGLGIKFFIKDGRRALGAGCIAFSLVSAALIVFMINYKFILAA</sequence>
<keyword evidence="3" id="KW-1185">Reference proteome</keyword>
<dbReference type="EMBL" id="CP009288">
    <property type="protein sequence ID" value="AIQ14281.1"/>
    <property type="molecule type" value="Genomic_DNA"/>
</dbReference>
<feature type="transmembrane region" description="Helical" evidence="1">
    <location>
        <begin position="7"/>
        <end position="36"/>
    </location>
</feature>
<proteinExistence type="predicted"/>
<dbReference type="KEGG" id="pdu:PDUR_22015"/>
<gene>
    <name evidence="2" type="ORF">PDUR_22015</name>
</gene>
<dbReference type="RefSeq" id="WP_042209580.1">
    <property type="nucleotide sequence ID" value="NZ_CP009288.1"/>
</dbReference>
<keyword evidence="1" id="KW-0472">Membrane</keyword>
<dbReference type="AlphaFoldDB" id="A0A089HQI6"/>
<reference evidence="2 3" key="1">
    <citation type="submission" date="2014-08" db="EMBL/GenBank/DDBJ databases">
        <title>Comparative genomics of the Paenibacillus odorifer group.</title>
        <authorList>
            <person name="den Bakker H.C."/>
            <person name="Tsai Y.-C."/>
            <person name="Martin N."/>
            <person name="Korlach J."/>
            <person name="Wiedmann M."/>
        </authorList>
    </citation>
    <scope>NUCLEOTIDE SEQUENCE [LARGE SCALE GENOMIC DNA]</scope>
    <source>
        <strain evidence="2 3">DSM 1735</strain>
    </source>
</reference>